<dbReference type="Gene3D" id="1.25.40.10">
    <property type="entry name" value="Tetratricopeptide repeat domain"/>
    <property type="match status" value="1"/>
</dbReference>
<reference evidence="3 4" key="1">
    <citation type="journal article" date="2014" name="Int. J. Syst. Evol. Microbiol.">
        <title>Complete genome sequence of Corynebacterium casei LMG S-19264T (=DSM 44701T), isolated from a smear-ripened cheese.</title>
        <authorList>
            <consortium name="US DOE Joint Genome Institute (JGI-PGF)"/>
            <person name="Walter F."/>
            <person name="Albersmeier A."/>
            <person name="Kalinowski J."/>
            <person name="Ruckert C."/>
        </authorList>
    </citation>
    <scope>NUCLEOTIDE SEQUENCE [LARGE SCALE GENOMIC DNA]</scope>
    <source>
        <strain evidence="3 4">KCTC 23968</strain>
    </source>
</reference>
<evidence type="ECO:0000256" key="2">
    <source>
        <dbReference type="SAM" id="SignalP"/>
    </source>
</evidence>
<evidence type="ECO:0000256" key="1">
    <source>
        <dbReference type="PROSITE-ProRule" id="PRU00339"/>
    </source>
</evidence>
<organism evidence="3 4">
    <name type="scientific">Litorimonas cladophorae</name>
    <dbReference type="NCBI Taxonomy" id="1220491"/>
    <lineage>
        <taxon>Bacteria</taxon>
        <taxon>Pseudomonadati</taxon>
        <taxon>Pseudomonadota</taxon>
        <taxon>Alphaproteobacteria</taxon>
        <taxon>Maricaulales</taxon>
        <taxon>Robiginitomaculaceae</taxon>
    </lineage>
</organism>
<dbReference type="SUPFAM" id="SSF48452">
    <property type="entry name" value="TPR-like"/>
    <property type="match status" value="1"/>
</dbReference>
<accession>A0A918KED5</accession>
<sequence>MTISNKIFFSLATASMLTLSSTAHANSANGVNTTNAFLAKAAVNDGDVQNLRLFDVSALPLRGERYLGSSRTATFYYKKGVKSVEKGDLDKAVRHFRAVLRADGSRGLDIATLHYLANITHRQGNVAQAEKYVEAYNRLNQR</sequence>
<evidence type="ECO:0000313" key="4">
    <source>
        <dbReference type="Proteomes" id="UP000600865"/>
    </source>
</evidence>
<dbReference type="AlphaFoldDB" id="A0A918KED5"/>
<evidence type="ECO:0008006" key="5">
    <source>
        <dbReference type="Google" id="ProtNLM"/>
    </source>
</evidence>
<keyword evidence="1" id="KW-0802">TPR repeat</keyword>
<feature type="repeat" description="TPR" evidence="1">
    <location>
        <begin position="73"/>
        <end position="106"/>
    </location>
</feature>
<feature type="chain" id="PRO_5038057135" description="Tetratricopeptide repeat protein" evidence="2">
    <location>
        <begin position="26"/>
        <end position="142"/>
    </location>
</feature>
<comment type="caution">
    <text evidence="3">The sequence shown here is derived from an EMBL/GenBank/DDBJ whole genome shotgun (WGS) entry which is preliminary data.</text>
</comment>
<dbReference type="EMBL" id="BMYV01000001">
    <property type="protein sequence ID" value="GGX60457.1"/>
    <property type="molecule type" value="Genomic_DNA"/>
</dbReference>
<feature type="signal peptide" evidence="2">
    <location>
        <begin position="1"/>
        <end position="25"/>
    </location>
</feature>
<evidence type="ECO:0000313" key="3">
    <source>
        <dbReference type="EMBL" id="GGX60457.1"/>
    </source>
</evidence>
<gene>
    <name evidence="3" type="ORF">GCM10011309_07870</name>
</gene>
<proteinExistence type="predicted"/>
<protein>
    <recommendedName>
        <fullName evidence="5">Tetratricopeptide repeat protein</fullName>
    </recommendedName>
</protein>
<dbReference type="RefSeq" id="WP_189581551.1">
    <property type="nucleotide sequence ID" value="NZ_BMYV01000001.1"/>
</dbReference>
<dbReference type="Proteomes" id="UP000600865">
    <property type="component" value="Unassembled WGS sequence"/>
</dbReference>
<dbReference type="InterPro" id="IPR011990">
    <property type="entry name" value="TPR-like_helical_dom_sf"/>
</dbReference>
<name>A0A918KED5_9PROT</name>
<keyword evidence="2" id="KW-0732">Signal</keyword>
<keyword evidence="4" id="KW-1185">Reference proteome</keyword>
<dbReference type="InterPro" id="IPR019734">
    <property type="entry name" value="TPR_rpt"/>
</dbReference>
<dbReference type="PROSITE" id="PS50005">
    <property type="entry name" value="TPR"/>
    <property type="match status" value="1"/>
</dbReference>